<evidence type="ECO:0000256" key="1">
    <source>
        <dbReference type="ARBA" id="ARBA00004325"/>
    </source>
</evidence>
<reference evidence="11 13" key="2">
    <citation type="submission" date="2018-03" db="EMBL/GenBank/DDBJ databases">
        <authorList>
            <person name="Fogelqvist J."/>
        </authorList>
    </citation>
    <scope>NUCLEOTIDE SEQUENCE [LARGE SCALE GENOMIC DNA]</scope>
</reference>
<keyword evidence="9" id="KW-0066">ATP synthesis</keyword>
<dbReference type="Proteomes" id="UP000039324">
    <property type="component" value="Unassembled WGS sequence"/>
</dbReference>
<evidence type="ECO:0000313" key="11">
    <source>
        <dbReference type="EMBL" id="SPQ94773.1"/>
    </source>
</evidence>
<dbReference type="GO" id="GO:0045259">
    <property type="term" value="C:proton-transporting ATP synthase complex"/>
    <property type="evidence" value="ECO:0007669"/>
    <property type="project" value="UniProtKB-KW"/>
</dbReference>
<accession>A0A0G4J4X6</accession>
<proteinExistence type="inferred from homology"/>
<gene>
    <name evidence="10" type="ORF">PBRA_002610</name>
    <name evidence="11" type="ORF">PLBR_LOCUS1988</name>
</gene>
<evidence type="ECO:0000256" key="6">
    <source>
        <dbReference type="ARBA" id="ARBA00023065"/>
    </source>
</evidence>
<comment type="subcellular location">
    <subcellularLocation>
        <location evidence="1">Mitochondrion membrane</location>
    </subcellularLocation>
</comment>
<dbReference type="Proteomes" id="UP000290189">
    <property type="component" value="Unassembled WGS sequence"/>
</dbReference>
<keyword evidence="4" id="KW-0138">CF(0)</keyword>
<reference evidence="10 12" key="1">
    <citation type="submission" date="2015-02" db="EMBL/GenBank/DDBJ databases">
        <authorList>
            <person name="Chooi Y.-H."/>
        </authorList>
    </citation>
    <scope>NUCLEOTIDE SEQUENCE [LARGE SCALE GENOMIC DNA]</scope>
    <source>
        <strain evidence="10">E3</strain>
    </source>
</reference>
<keyword evidence="3" id="KW-0813">Transport</keyword>
<dbReference type="EMBL" id="OVEO01000003">
    <property type="protein sequence ID" value="SPQ94773.1"/>
    <property type="molecule type" value="Genomic_DNA"/>
</dbReference>
<dbReference type="Pfam" id="PF04718">
    <property type="entry name" value="ATP-synt_G"/>
    <property type="match status" value="1"/>
</dbReference>
<evidence type="ECO:0000256" key="3">
    <source>
        <dbReference type="ARBA" id="ARBA00022448"/>
    </source>
</evidence>
<evidence type="ECO:0000256" key="2">
    <source>
        <dbReference type="ARBA" id="ARBA00005699"/>
    </source>
</evidence>
<evidence type="ECO:0000256" key="7">
    <source>
        <dbReference type="ARBA" id="ARBA00023128"/>
    </source>
</evidence>
<evidence type="ECO:0000256" key="4">
    <source>
        <dbReference type="ARBA" id="ARBA00022547"/>
    </source>
</evidence>
<dbReference type="GO" id="GO:0015986">
    <property type="term" value="P:proton motive force-driven ATP synthesis"/>
    <property type="evidence" value="ECO:0007669"/>
    <property type="project" value="InterPro"/>
</dbReference>
<keyword evidence="6" id="KW-0406">Ion transport</keyword>
<keyword evidence="12" id="KW-1185">Reference proteome</keyword>
<keyword evidence="5" id="KW-0375">Hydrogen ion transport</keyword>
<organism evidence="10 12">
    <name type="scientific">Plasmodiophora brassicae</name>
    <name type="common">Clubroot disease agent</name>
    <dbReference type="NCBI Taxonomy" id="37360"/>
    <lineage>
        <taxon>Eukaryota</taxon>
        <taxon>Sar</taxon>
        <taxon>Rhizaria</taxon>
        <taxon>Endomyxa</taxon>
        <taxon>Phytomyxea</taxon>
        <taxon>Plasmodiophorida</taxon>
        <taxon>Plasmodiophoridae</taxon>
        <taxon>Plasmodiophora</taxon>
    </lineage>
</organism>
<evidence type="ECO:0000313" key="12">
    <source>
        <dbReference type="Proteomes" id="UP000039324"/>
    </source>
</evidence>
<dbReference type="EMBL" id="CDSF01000133">
    <property type="protein sequence ID" value="CEP02643.1"/>
    <property type="molecule type" value="Genomic_DNA"/>
</dbReference>
<geneLocation type="mitochondrion" evidence="11"/>
<evidence type="ECO:0000256" key="5">
    <source>
        <dbReference type="ARBA" id="ARBA00022781"/>
    </source>
</evidence>
<dbReference type="GO" id="GO:0031966">
    <property type="term" value="C:mitochondrial membrane"/>
    <property type="evidence" value="ECO:0007669"/>
    <property type="project" value="UniProtKB-SubCell"/>
</dbReference>
<sequence length="128" mass="13910">MAQIAAVMQFMERVPALQRALKRVQSGQAAASPQEIANMARKVQDLQADILVQRMLTFGEAVKGVPEELASVRDKIANPLKLTVRQVAEGAVVAVQIFGFFCIGEMVGRRHVIGYTTPEQPSSAASHH</sequence>
<evidence type="ECO:0000313" key="13">
    <source>
        <dbReference type="Proteomes" id="UP000290189"/>
    </source>
</evidence>
<comment type="similarity">
    <text evidence="2">Belongs to the ATPase g subunit family.</text>
</comment>
<evidence type="ECO:0000256" key="8">
    <source>
        <dbReference type="ARBA" id="ARBA00023136"/>
    </source>
</evidence>
<dbReference type="GO" id="GO:0015078">
    <property type="term" value="F:proton transmembrane transporter activity"/>
    <property type="evidence" value="ECO:0007669"/>
    <property type="project" value="InterPro"/>
</dbReference>
<dbReference type="AlphaFoldDB" id="A0A0G4J4X6"/>
<evidence type="ECO:0000313" key="10">
    <source>
        <dbReference type="EMBL" id="CEP02643.1"/>
    </source>
</evidence>
<dbReference type="OrthoDB" id="437at2759"/>
<protein>
    <submittedName>
        <fullName evidence="10">Uncharacterized protein</fullName>
    </submittedName>
</protein>
<evidence type="ECO:0000256" key="9">
    <source>
        <dbReference type="ARBA" id="ARBA00023310"/>
    </source>
</evidence>
<name>A0A0G4J4X6_PLABS</name>
<dbReference type="InterPro" id="IPR006808">
    <property type="entry name" value="ATP_synth_F0_gsu_mt"/>
</dbReference>
<keyword evidence="8" id="KW-0472">Membrane</keyword>
<keyword evidence="7 11" id="KW-0496">Mitochondrion</keyword>